<evidence type="ECO:0000313" key="2">
    <source>
        <dbReference type="Proteomes" id="UP001157502"/>
    </source>
</evidence>
<keyword evidence="2" id="KW-1185">Reference proteome</keyword>
<gene>
    <name evidence="1" type="ORF">DPEC_G00139090</name>
</gene>
<proteinExistence type="predicted"/>
<sequence>MGDSDSKEDSSIGMQFAGKPQSSLERGQASRRGARSWRVLDRRQQSARPCPPCRTPPWSVTGPATGRSTLGLVEVSMVREECVRDHHKRQQKKRCSAVYHD</sequence>
<dbReference type="EMBL" id="CM055738">
    <property type="protein sequence ID" value="KAJ8004706.1"/>
    <property type="molecule type" value="Genomic_DNA"/>
</dbReference>
<protein>
    <submittedName>
        <fullName evidence="1">Uncharacterized protein</fullName>
    </submittedName>
</protein>
<organism evidence="1 2">
    <name type="scientific">Dallia pectoralis</name>
    <name type="common">Alaska blackfish</name>
    <dbReference type="NCBI Taxonomy" id="75939"/>
    <lineage>
        <taxon>Eukaryota</taxon>
        <taxon>Metazoa</taxon>
        <taxon>Chordata</taxon>
        <taxon>Craniata</taxon>
        <taxon>Vertebrata</taxon>
        <taxon>Euteleostomi</taxon>
        <taxon>Actinopterygii</taxon>
        <taxon>Neopterygii</taxon>
        <taxon>Teleostei</taxon>
        <taxon>Protacanthopterygii</taxon>
        <taxon>Esociformes</taxon>
        <taxon>Umbridae</taxon>
        <taxon>Dallia</taxon>
    </lineage>
</organism>
<accession>A0ACC2GM57</accession>
<reference evidence="1" key="1">
    <citation type="submission" date="2021-05" db="EMBL/GenBank/DDBJ databases">
        <authorList>
            <person name="Pan Q."/>
            <person name="Jouanno E."/>
            <person name="Zahm M."/>
            <person name="Klopp C."/>
            <person name="Cabau C."/>
            <person name="Louis A."/>
            <person name="Berthelot C."/>
            <person name="Parey E."/>
            <person name="Roest Crollius H."/>
            <person name="Montfort J."/>
            <person name="Robinson-Rechavi M."/>
            <person name="Bouchez O."/>
            <person name="Lampietro C."/>
            <person name="Lopez Roques C."/>
            <person name="Donnadieu C."/>
            <person name="Postlethwait J."/>
            <person name="Bobe J."/>
            <person name="Dillon D."/>
            <person name="Chandos A."/>
            <person name="von Hippel F."/>
            <person name="Guiguen Y."/>
        </authorList>
    </citation>
    <scope>NUCLEOTIDE SEQUENCE</scope>
    <source>
        <strain evidence="1">YG-Jan2019</strain>
    </source>
</reference>
<name>A0ACC2GM57_DALPE</name>
<comment type="caution">
    <text evidence="1">The sequence shown here is derived from an EMBL/GenBank/DDBJ whole genome shotgun (WGS) entry which is preliminary data.</text>
</comment>
<dbReference type="Proteomes" id="UP001157502">
    <property type="component" value="Chromosome 11"/>
</dbReference>
<evidence type="ECO:0000313" key="1">
    <source>
        <dbReference type="EMBL" id="KAJ8004706.1"/>
    </source>
</evidence>